<accession>A0A2W6NLW2</accession>
<dbReference type="InterPro" id="IPR025591">
    <property type="entry name" value="RloB"/>
</dbReference>
<proteinExistence type="predicted"/>
<gene>
    <name evidence="1" type="ORF">B6S12_04180</name>
</gene>
<comment type="caution">
    <text evidence="1">The sequence shown here is derived from an EMBL/GenBank/DDBJ whole genome shotgun (WGS) entry which is preliminary data.</text>
</comment>
<dbReference type="EMBL" id="NBIU01000008">
    <property type="protein sequence ID" value="PZT48396.1"/>
    <property type="molecule type" value="Genomic_DNA"/>
</dbReference>
<name>A0A2W6NLW2_9HELI</name>
<dbReference type="RefSeq" id="WP_111229561.1">
    <property type="nucleotide sequence ID" value="NZ_NBIU01000008.1"/>
</dbReference>
<dbReference type="OrthoDB" id="9796523at2"/>
<reference evidence="1 2" key="1">
    <citation type="submission" date="2017-03" db="EMBL/GenBank/DDBJ databases">
        <title>Genomic and clinical evidence uncovers the enterohepatic species Helicobacter valdiviensis as a potential human intestinal pathogen.</title>
        <authorList>
            <person name="Fresia P."/>
            <person name="Jara R."/>
            <person name="Sierra R."/>
            <person name="Ferres I."/>
            <person name="Greif G."/>
            <person name="Iraola G."/>
            <person name="Collado L."/>
        </authorList>
    </citation>
    <scope>NUCLEOTIDE SEQUENCE [LARGE SCALE GENOMIC DNA]</scope>
    <source>
        <strain evidence="1 2">WBE14</strain>
    </source>
</reference>
<keyword evidence="2" id="KW-1185">Reference proteome</keyword>
<dbReference type="Pfam" id="PF13707">
    <property type="entry name" value="RloB"/>
    <property type="match status" value="1"/>
</dbReference>
<dbReference type="Proteomes" id="UP000249746">
    <property type="component" value="Unassembled WGS sequence"/>
</dbReference>
<organism evidence="1 2">
    <name type="scientific">Helicobacter valdiviensis</name>
    <dbReference type="NCBI Taxonomy" id="1458358"/>
    <lineage>
        <taxon>Bacteria</taxon>
        <taxon>Pseudomonadati</taxon>
        <taxon>Campylobacterota</taxon>
        <taxon>Epsilonproteobacteria</taxon>
        <taxon>Campylobacterales</taxon>
        <taxon>Helicobacteraceae</taxon>
        <taxon>Helicobacter</taxon>
    </lineage>
</organism>
<protein>
    <submittedName>
        <fullName evidence="1">RloB</fullName>
    </submittedName>
</protein>
<dbReference type="AlphaFoldDB" id="A0A2W6NLW2"/>
<evidence type="ECO:0000313" key="1">
    <source>
        <dbReference type="EMBL" id="PZT48396.1"/>
    </source>
</evidence>
<sequence length="207" mass="24294">MGTDDLHKKRNTSLRNRQPTRQTNEVILIVCEGEKTEKKYLNQLKDFFRLSNVSINIVSSKNSDPSQIVEFAEEKNKDCSYDKVYCVFDKDTHSNFNEAREKCEQCNFEVIISNPCFEFWILLHFTYTTKIFGTNSPCNELINVCLKKYMKNYTKNYNFTDTIRKNLDTAIENAQKANKEAENNNYTSSYTFMDKLANKFLELKNAK</sequence>
<evidence type="ECO:0000313" key="2">
    <source>
        <dbReference type="Proteomes" id="UP000249746"/>
    </source>
</evidence>